<feature type="non-terminal residue" evidence="3">
    <location>
        <position position="1"/>
    </location>
</feature>
<gene>
    <name evidence="2" type="ORF">g.3685</name>
    <name evidence="3" type="ORF">g.3686</name>
</gene>
<evidence type="ECO:0000256" key="1">
    <source>
        <dbReference type="SAM" id="MobiDB-lite"/>
    </source>
</evidence>
<evidence type="ECO:0000313" key="3">
    <source>
        <dbReference type="EMBL" id="JAS87519.1"/>
    </source>
</evidence>
<accession>A0A1B6IKS5</accession>
<feature type="region of interest" description="Disordered" evidence="1">
    <location>
        <begin position="97"/>
        <end position="137"/>
    </location>
</feature>
<sequence>SPSLPRKGDNSWSPERARVHQPQKTPLALRCELSHEIQTRLSLQPSITLQQTVWTGVDYCTDCTKNVPLSWGRVHTSNDSLLRSCSQKLSNLKKIKQVKKDKNDNQAESKTKLQRTGEEDDSTPPSLNNRKKVKLKATKKMKKIGEPTSELIMKTAEETKAETSTAVLTLSEDSKKTADGTWSRGKKAVKQPVARSRFRKGG</sequence>
<dbReference type="EMBL" id="GECU01031376">
    <property type="protein sequence ID" value="JAS76330.1"/>
    <property type="molecule type" value="Transcribed_RNA"/>
</dbReference>
<evidence type="ECO:0000313" key="2">
    <source>
        <dbReference type="EMBL" id="JAS76330.1"/>
    </source>
</evidence>
<feature type="region of interest" description="Disordered" evidence="1">
    <location>
        <begin position="1"/>
        <end position="24"/>
    </location>
</feature>
<feature type="region of interest" description="Disordered" evidence="1">
    <location>
        <begin position="157"/>
        <end position="202"/>
    </location>
</feature>
<organism evidence="3">
    <name type="scientific">Homalodisca liturata</name>
    <dbReference type="NCBI Taxonomy" id="320908"/>
    <lineage>
        <taxon>Eukaryota</taxon>
        <taxon>Metazoa</taxon>
        <taxon>Ecdysozoa</taxon>
        <taxon>Arthropoda</taxon>
        <taxon>Hexapoda</taxon>
        <taxon>Insecta</taxon>
        <taxon>Pterygota</taxon>
        <taxon>Neoptera</taxon>
        <taxon>Paraneoptera</taxon>
        <taxon>Hemiptera</taxon>
        <taxon>Auchenorrhyncha</taxon>
        <taxon>Membracoidea</taxon>
        <taxon>Cicadellidae</taxon>
        <taxon>Cicadellinae</taxon>
        <taxon>Proconiini</taxon>
        <taxon>Homalodisca</taxon>
    </lineage>
</organism>
<feature type="non-terminal residue" evidence="3">
    <location>
        <position position="202"/>
    </location>
</feature>
<name>A0A1B6IKS5_9HEMI</name>
<proteinExistence type="predicted"/>
<feature type="compositionally biased region" description="Basic and acidic residues" evidence="1">
    <location>
        <begin position="98"/>
        <end position="117"/>
    </location>
</feature>
<reference evidence="3" key="1">
    <citation type="submission" date="2015-11" db="EMBL/GenBank/DDBJ databases">
        <title>De novo transcriptome assembly of four potential Pierce s Disease insect vectors from Arizona vineyards.</title>
        <authorList>
            <person name="Tassone E.E."/>
        </authorList>
    </citation>
    <scope>NUCLEOTIDE SEQUENCE</scope>
</reference>
<dbReference type="EMBL" id="GECU01020187">
    <property type="protein sequence ID" value="JAS87519.1"/>
    <property type="molecule type" value="Transcribed_RNA"/>
</dbReference>
<protein>
    <submittedName>
        <fullName evidence="3">Uncharacterized protein</fullName>
    </submittedName>
</protein>
<dbReference type="AlphaFoldDB" id="A0A1B6IKS5"/>